<dbReference type="RefSeq" id="WP_366924014.1">
    <property type="nucleotide sequence ID" value="NZ_CP121694.1"/>
</dbReference>
<evidence type="ECO:0000256" key="1">
    <source>
        <dbReference type="SAM" id="Phobius"/>
    </source>
</evidence>
<name>A0AAU0UIM1_9FIRM</name>
<feature type="transmembrane region" description="Helical" evidence="1">
    <location>
        <begin position="79"/>
        <end position="112"/>
    </location>
</feature>
<feature type="domain" description="DUF1468" evidence="2">
    <location>
        <begin position="9"/>
        <end position="145"/>
    </location>
</feature>
<evidence type="ECO:0000313" key="4">
    <source>
        <dbReference type="Proteomes" id="UP001329915"/>
    </source>
</evidence>
<reference evidence="3 4" key="1">
    <citation type="submission" date="2023-04" db="EMBL/GenBank/DDBJ databases">
        <authorList>
            <person name="Hsu D."/>
        </authorList>
    </citation>
    <scope>NUCLEOTIDE SEQUENCE [LARGE SCALE GENOMIC DNA]</scope>
    <source>
        <strain evidence="3 4">MK1</strain>
    </source>
</reference>
<keyword evidence="1" id="KW-1133">Transmembrane helix</keyword>
<organism evidence="3 4">
    <name type="scientific">Metallumcola ferriviriculae</name>
    <dbReference type="NCBI Taxonomy" id="3039180"/>
    <lineage>
        <taxon>Bacteria</taxon>
        <taxon>Bacillati</taxon>
        <taxon>Bacillota</taxon>
        <taxon>Clostridia</taxon>
        <taxon>Neomoorellales</taxon>
        <taxon>Desulfitibacteraceae</taxon>
        <taxon>Metallumcola</taxon>
    </lineage>
</organism>
<proteinExistence type="predicted"/>
<dbReference type="AlphaFoldDB" id="A0AAU0UIM1"/>
<gene>
    <name evidence="3" type="ORF">MFMK1_000954</name>
</gene>
<dbReference type="InterPro" id="IPR009936">
    <property type="entry name" value="DUF1468"/>
</dbReference>
<feature type="transmembrane region" description="Helical" evidence="1">
    <location>
        <begin position="37"/>
        <end position="59"/>
    </location>
</feature>
<evidence type="ECO:0000313" key="3">
    <source>
        <dbReference type="EMBL" id="WRO21158.1"/>
    </source>
</evidence>
<dbReference type="Proteomes" id="UP001329915">
    <property type="component" value="Chromosome"/>
</dbReference>
<feature type="transmembrane region" description="Helical" evidence="1">
    <location>
        <begin position="118"/>
        <end position="136"/>
    </location>
</feature>
<dbReference type="EMBL" id="CP121694">
    <property type="protein sequence ID" value="WRO21158.1"/>
    <property type="molecule type" value="Genomic_DNA"/>
</dbReference>
<dbReference type="KEGG" id="dbc:MFMK1_000954"/>
<keyword evidence="1" id="KW-0812">Transmembrane</keyword>
<sequence length="145" mass="15827">MKLKNSEIVSGVMSIGIALWFILKAQAFPDSLNKADVGPAAFPVVTAVLVIIFATSIIIKAVIMRTDDYSVTIKRGKNILASIIVILLYVALLPHLGFYIATAIAFPILLLLASESKLKMIITVTLVFEAFAFFIFETMLKVPLP</sequence>
<keyword evidence="1" id="KW-0472">Membrane</keyword>
<accession>A0AAU0UIM1</accession>
<evidence type="ECO:0000259" key="2">
    <source>
        <dbReference type="Pfam" id="PF07331"/>
    </source>
</evidence>
<protein>
    <submittedName>
        <fullName evidence="3">Tripartite tricarboxylate transporter TctB family protein</fullName>
    </submittedName>
</protein>
<keyword evidence="4" id="KW-1185">Reference proteome</keyword>
<dbReference type="Pfam" id="PF07331">
    <property type="entry name" value="TctB"/>
    <property type="match status" value="1"/>
</dbReference>